<dbReference type="CDD" id="cd00267">
    <property type="entry name" value="ABC_ATPase"/>
    <property type="match status" value="2"/>
</dbReference>
<dbReference type="InterPro" id="IPR051396">
    <property type="entry name" value="Bact_Antivir_Def_Nuclease"/>
</dbReference>
<dbReference type="Gene3D" id="3.40.50.300">
    <property type="entry name" value="P-loop containing nucleotide triphosphate hydrolases"/>
    <property type="match status" value="2"/>
</dbReference>
<dbReference type="Pfam" id="PF13175">
    <property type="entry name" value="AAA_15"/>
    <property type="match status" value="1"/>
</dbReference>
<gene>
    <name evidence="2" type="ORF">GT019_29435</name>
</gene>
<evidence type="ECO:0000313" key="3">
    <source>
        <dbReference type="Proteomes" id="UP000665561"/>
    </source>
</evidence>
<dbReference type="InterPro" id="IPR003593">
    <property type="entry name" value="AAA+_ATPase"/>
</dbReference>
<dbReference type="InterPro" id="IPR027417">
    <property type="entry name" value="P-loop_NTPase"/>
</dbReference>
<dbReference type="SMART" id="SM00382">
    <property type="entry name" value="AAA"/>
    <property type="match status" value="1"/>
</dbReference>
<dbReference type="PANTHER" id="PTHR43581">
    <property type="entry name" value="ATP/GTP PHOSPHATASE"/>
    <property type="match status" value="1"/>
</dbReference>
<dbReference type="InterPro" id="IPR041685">
    <property type="entry name" value="AAA_GajA/Old/RecF-like"/>
</dbReference>
<organism evidence="2 3">
    <name type="scientific">Paenibacillus glycinis</name>
    <dbReference type="NCBI Taxonomy" id="2697035"/>
    <lineage>
        <taxon>Bacteria</taxon>
        <taxon>Bacillati</taxon>
        <taxon>Bacillota</taxon>
        <taxon>Bacilli</taxon>
        <taxon>Bacillales</taxon>
        <taxon>Paenibacillaceae</taxon>
        <taxon>Paenibacillus</taxon>
    </lineage>
</organism>
<protein>
    <submittedName>
        <fullName evidence="2">AAA family ATPase</fullName>
    </submittedName>
</protein>
<dbReference type="SUPFAM" id="SSF52540">
    <property type="entry name" value="P-loop containing nucleoside triphosphate hydrolases"/>
    <property type="match status" value="1"/>
</dbReference>
<evidence type="ECO:0000259" key="1">
    <source>
        <dbReference type="SMART" id="SM00382"/>
    </source>
</evidence>
<dbReference type="RefSeq" id="WP_161747030.1">
    <property type="nucleotide sequence ID" value="NZ_JAAAMV010000034.1"/>
</dbReference>
<reference evidence="2 3" key="1">
    <citation type="submission" date="2020-01" db="EMBL/GenBank/DDBJ databases">
        <title>Paenibacillus soybeanensis sp. nov. isolated from the nodules of soybean (Glycine max(L.) Merr).</title>
        <authorList>
            <person name="Wang H."/>
        </authorList>
    </citation>
    <scope>NUCLEOTIDE SEQUENCE [LARGE SCALE GENOMIC DNA]</scope>
    <source>
        <strain evidence="2 3">T1</strain>
    </source>
</reference>
<keyword evidence="3" id="KW-1185">Reference proteome</keyword>
<feature type="domain" description="AAA+ ATPase" evidence="1">
    <location>
        <begin position="25"/>
        <end position="440"/>
    </location>
</feature>
<evidence type="ECO:0000313" key="2">
    <source>
        <dbReference type="EMBL" id="NBD28007.1"/>
    </source>
</evidence>
<dbReference type="EMBL" id="JAAAMV010000034">
    <property type="protein sequence ID" value="NBD28007.1"/>
    <property type="molecule type" value="Genomic_DNA"/>
</dbReference>
<dbReference type="Proteomes" id="UP000665561">
    <property type="component" value="Unassembled WGS sequence"/>
</dbReference>
<accession>A0ABW9XZ74</accession>
<sequence>MIRIKELYINPFKTTNRELQIVFPSGPVSIIFGKNGSGKTTLLKIISGLLQLDSNTLMNEYTKHAKITFYDSEKNKTFFIEATLNDKEEREEDNYDWSTNIESDEIMGKFHELSSILFGVNRGLVSTPMQRIRPHDISRFIRNSKIKVLDREGSLQNPVNFADDLALFLNQQIKDRRIRDERIKKDYFEQKHILFENLSMDVIAATLLDRYKFEKETVSQAVQKALFETLAVLMDNEDSTRKIHYGEPKDFPAKLADYGLTLLEVLTELEENELSNKIINILEYHIVFNDDDDHINPFAGKGLLSQLVYNMIDELIRKKQDINSVSRLIELFNSYISSDKKLIVNENGISVITEENPHGINDLSSGERHLLSFLSLCIVEGNRDFLIIDEPEISLNIEWQSNLLKIINNLVPNAQIIVATHSPAIAEFNMNALVELKFNDK</sequence>
<dbReference type="PANTHER" id="PTHR43581:SF4">
    <property type="entry name" value="ATP_GTP PHOSPHATASE"/>
    <property type="match status" value="1"/>
</dbReference>
<comment type="caution">
    <text evidence="2">The sequence shown here is derived from an EMBL/GenBank/DDBJ whole genome shotgun (WGS) entry which is preliminary data.</text>
</comment>
<name>A0ABW9XZ74_9BACL</name>
<proteinExistence type="predicted"/>